<dbReference type="Pfam" id="PF00296">
    <property type="entry name" value="Bac_luciferase"/>
    <property type="match status" value="1"/>
</dbReference>
<evidence type="ECO:0000256" key="1">
    <source>
        <dbReference type="ARBA" id="ARBA00022630"/>
    </source>
</evidence>
<evidence type="ECO:0000259" key="5">
    <source>
        <dbReference type="Pfam" id="PF00296"/>
    </source>
</evidence>
<dbReference type="InterPro" id="IPR011251">
    <property type="entry name" value="Luciferase-like_dom"/>
</dbReference>
<keyword evidence="4" id="KW-0503">Monooxygenase</keyword>
<sequence length="277" mass="30710">MKFGFVASCGGTDDILEMAVEAERCGWDGFFTWDGIAVGEHETFDPWTVLGAAAVSTTTIRLGAMVFSLPRRKPWEVARQALTVDHLSGGRLVLPVGLGAVDDGAYSRVFGEVTDRRARAERLDEVLTFLDHAWSGERFDHEGLHYQARDMVFRPVPVQRPQIPVWVVGAWPAPRSMRRAVARQGILPQPLGRGAEPLTLPELSAMVAWVAERRGPDADPFDVVLEGELPADRDAAGEHVRALADAGATWWVDSYWDLEHETPERLLDRIRQGPPAR</sequence>
<dbReference type="InterPro" id="IPR036661">
    <property type="entry name" value="Luciferase-like_sf"/>
</dbReference>
<dbReference type="PANTHER" id="PTHR42847">
    <property type="entry name" value="ALKANESULFONATE MONOOXYGENASE"/>
    <property type="match status" value="1"/>
</dbReference>
<dbReference type="PANTHER" id="PTHR42847:SF4">
    <property type="entry name" value="ALKANESULFONATE MONOOXYGENASE-RELATED"/>
    <property type="match status" value="1"/>
</dbReference>
<comment type="caution">
    <text evidence="6">The sequence shown here is derived from an EMBL/GenBank/DDBJ whole genome shotgun (WGS) entry which is preliminary data.</text>
</comment>
<dbReference type="EMBL" id="JBHSGF010000006">
    <property type="protein sequence ID" value="MFC4555461.1"/>
    <property type="molecule type" value="Genomic_DNA"/>
</dbReference>
<keyword evidence="1" id="KW-0285">Flavoprotein</keyword>
<dbReference type="Proteomes" id="UP001595955">
    <property type="component" value="Unassembled WGS sequence"/>
</dbReference>
<feature type="domain" description="Luciferase-like" evidence="5">
    <location>
        <begin position="12"/>
        <end position="247"/>
    </location>
</feature>
<evidence type="ECO:0000313" key="7">
    <source>
        <dbReference type="Proteomes" id="UP001595955"/>
    </source>
</evidence>
<dbReference type="SUPFAM" id="SSF51679">
    <property type="entry name" value="Bacterial luciferase-like"/>
    <property type="match status" value="1"/>
</dbReference>
<accession>A0ABV9DA17</accession>
<dbReference type="RefSeq" id="WP_122823657.1">
    <property type="nucleotide sequence ID" value="NZ_CP033325.1"/>
</dbReference>
<dbReference type="InterPro" id="IPR050172">
    <property type="entry name" value="SsuD_RutA_monooxygenase"/>
</dbReference>
<evidence type="ECO:0000256" key="4">
    <source>
        <dbReference type="ARBA" id="ARBA00023033"/>
    </source>
</evidence>
<dbReference type="Gene3D" id="3.20.20.30">
    <property type="entry name" value="Luciferase-like domain"/>
    <property type="match status" value="1"/>
</dbReference>
<gene>
    <name evidence="6" type="ORF">ACFO3F_09405</name>
</gene>
<protein>
    <submittedName>
        <fullName evidence="6">LLM class flavin-dependent oxidoreductase</fullName>
    </submittedName>
</protein>
<keyword evidence="7" id="KW-1185">Reference proteome</keyword>
<evidence type="ECO:0000256" key="2">
    <source>
        <dbReference type="ARBA" id="ARBA00022643"/>
    </source>
</evidence>
<evidence type="ECO:0000313" key="6">
    <source>
        <dbReference type="EMBL" id="MFC4555461.1"/>
    </source>
</evidence>
<keyword evidence="3" id="KW-0560">Oxidoreductase</keyword>
<name>A0ABV9DA17_9MICO</name>
<evidence type="ECO:0000256" key="3">
    <source>
        <dbReference type="ARBA" id="ARBA00023002"/>
    </source>
</evidence>
<keyword evidence="2" id="KW-0288">FMN</keyword>
<proteinExistence type="predicted"/>
<organism evidence="6 7">
    <name type="scientific">Georgenia faecalis</name>
    <dbReference type="NCBI Taxonomy" id="2483799"/>
    <lineage>
        <taxon>Bacteria</taxon>
        <taxon>Bacillati</taxon>
        <taxon>Actinomycetota</taxon>
        <taxon>Actinomycetes</taxon>
        <taxon>Micrococcales</taxon>
        <taxon>Bogoriellaceae</taxon>
        <taxon>Georgenia</taxon>
    </lineage>
</organism>
<reference evidence="7" key="1">
    <citation type="journal article" date="2019" name="Int. J. Syst. Evol. Microbiol.">
        <title>The Global Catalogue of Microorganisms (GCM) 10K type strain sequencing project: providing services to taxonomists for standard genome sequencing and annotation.</title>
        <authorList>
            <consortium name="The Broad Institute Genomics Platform"/>
            <consortium name="The Broad Institute Genome Sequencing Center for Infectious Disease"/>
            <person name="Wu L."/>
            <person name="Ma J."/>
        </authorList>
    </citation>
    <scope>NUCLEOTIDE SEQUENCE [LARGE SCALE GENOMIC DNA]</scope>
    <source>
        <strain evidence="7">JCM 3369</strain>
    </source>
</reference>